<dbReference type="InterPro" id="IPR001374">
    <property type="entry name" value="R3H_dom"/>
</dbReference>
<feature type="compositionally biased region" description="Polar residues" evidence="10">
    <location>
        <begin position="363"/>
        <end position="372"/>
    </location>
</feature>
<dbReference type="GO" id="GO:0008380">
    <property type="term" value="P:RNA splicing"/>
    <property type="evidence" value="ECO:0007669"/>
    <property type="project" value="UniProtKB-KW"/>
</dbReference>
<evidence type="ECO:0000256" key="9">
    <source>
        <dbReference type="ARBA" id="ARBA00023242"/>
    </source>
</evidence>
<comment type="subcellular location">
    <subcellularLocation>
        <location evidence="2">Cytoplasm</location>
    </subcellularLocation>
    <subcellularLocation>
        <location evidence="1">Nucleus</location>
    </subcellularLocation>
</comment>
<comment type="similarity">
    <text evidence="3">Belongs to the SPP2 family.</text>
</comment>
<dbReference type="InterPro" id="IPR036867">
    <property type="entry name" value="R3H_dom_sf"/>
</dbReference>
<evidence type="ECO:0000256" key="10">
    <source>
        <dbReference type="SAM" id="MobiDB-lite"/>
    </source>
</evidence>
<dbReference type="STRING" id="114155.A0A4Q9PY70"/>
<dbReference type="GO" id="GO:0005737">
    <property type="term" value="C:cytoplasm"/>
    <property type="evidence" value="ECO:0007669"/>
    <property type="project" value="UniProtKB-SubCell"/>
</dbReference>
<dbReference type="InterPro" id="IPR034082">
    <property type="entry name" value="R3H_G-patch"/>
</dbReference>
<comment type="similarity">
    <text evidence="4">Belongs to the SQS1 family.</text>
</comment>
<evidence type="ECO:0000256" key="3">
    <source>
        <dbReference type="ARBA" id="ARBA00008576"/>
    </source>
</evidence>
<sequence>MARGNKNYARGGFRESSNDMLRGRGRGGGRGGRGYSRGRGGPPYMDEFDLPIQQWPSNEPPATPPPRGRGRGHWTPRGNGTPRGGGRGRGRGRGSSPLPYNVFHNSRRGLGSPQESGRGRGDRTDSPLPYGRGRNLPAKLRAGVPLSKLLHEDRPLLKPIIFVRSVHTATLFEKEDDIFLPVAEPTVDGNEQSHVPTANAVSRVFSTTEGKAQADLSGEEEEQLEEIDFADIGRIQAEVDAAAANSQVVPSAVSTTITELTTFFVDTTPAPVSTNSTTNRIQVNKLDGALGGAAVDDDEEVIVYVAPHPRTGKSTPQNVSPPIVPLPSTSILTGVAIGPPTLPADGPSATGQERRSSPAMPAVTSSSQADTQPQATFSLEMGTLYPESAPPSAEFNPSPDATELPPPPSFDSVSFAFAKTATTVKKQSRRLHPVGTPRALLKRSRHPRRKPLRGFGSFGAAHEEAMLREVDPRRDEQRRGDSDVNWGTSDEDDGGDGVDALSADMGGMELDGGIDLDAMKRFVHGMSAQGSAHVTMDDVADIERMKREDEEEERRGPESADEEDEEDEEERAEAGAAGASSERTDEEEDESDEKDEEIEAVLNAEEELLIAETMVGEEDEDENSEDEGSEDEDEDEDEDETPRRGFQARLERLRASTSKGKGKAKATEDSSDDEAMSVQMTWADEDEEWLAYIDDILDENAHILGTGSRKARKYMFKAIQNGSFDFDDGMLFVASKPARRRKDKGNDLPPELHEQWEKDRQKKAENKRRRAEERQKLAADPLAAHKGGKKGRKAMLAAARAADELPNRVVDFVSLEQQIRRFLEDIGGRDTMVLPPCDKETRKRVHDLAGAFNLKSQSKGSGSERYTTLIKTSKSGLGVKEGKIRAIMRKATDGAWDAPAAWGKGRGRTTANLAKHREGEEVGKDAAKIGESNIGFKMLAAMGWSDGNRIGLSGGLDAPLTAIMKKTKLGLGATM</sequence>
<keyword evidence="8" id="KW-0508">mRNA splicing</keyword>
<evidence type="ECO:0000256" key="6">
    <source>
        <dbReference type="ARBA" id="ARBA00022490"/>
    </source>
</evidence>
<evidence type="ECO:0000256" key="8">
    <source>
        <dbReference type="ARBA" id="ARBA00023187"/>
    </source>
</evidence>
<keyword evidence="12" id="KW-1185">Reference proteome</keyword>
<name>A0A4Q9PY70_9APHY</name>
<evidence type="ECO:0000313" key="11">
    <source>
        <dbReference type="EMBL" id="TBU59703.1"/>
    </source>
</evidence>
<feature type="compositionally biased region" description="Pro residues" evidence="10">
    <location>
        <begin position="58"/>
        <end position="67"/>
    </location>
</feature>
<accession>A0A4Q9PY70</accession>
<dbReference type="Pfam" id="PF01424">
    <property type="entry name" value="R3H"/>
    <property type="match status" value="1"/>
</dbReference>
<keyword evidence="6" id="KW-0963">Cytoplasm</keyword>
<feature type="compositionally biased region" description="Basic and acidic residues" evidence="10">
    <location>
        <begin position="543"/>
        <end position="558"/>
    </location>
</feature>
<dbReference type="InterPro" id="IPR000467">
    <property type="entry name" value="G_patch_dom"/>
</dbReference>
<feature type="region of interest" description="Disordered" evidence="10">
    <location>
        <begin position="442"/>
        <end position="504"/>
    </location>
</feature>
<evidence type="ECO:0000256" key="5">
    <source>
        <dbReference type="ARBA" id="ARBA00018964"/>
    </source>
</evidence>
<dbReference type="PROSITE" id="PS50174">
    <property type="entry name" value="G_PATCH"/>
    <property type="match status" value="1"/>
</dbReference>
<dbReference type="Pfam" id="PF12656">
    <property type="entry name" value="G-patch_2"/>
    <property type="match status" value="1"/>
</dbReference>
<organism evidence="11 12">
    <name type="scientific">Dichomitus squalens</name>
    <dbReference type="NCBI Taxonomy" id="114155"/>
    <lineage>
        <taxon>Eukaryota</taxon>
        <taxon>Fungi</taxon>
        <taxon>Dikarya</taxon>
        <taxon>Basidiomycota</taxon>
        <taxon>Agaricomycotina</taxon>
        <taxon>Agaricomycetes</taxon>
        <taxon>Polyporales</taxon>
        <taxon>Polyporaceae</taxon>
        <taxon>Dichomitus</taxon>
    </lineage>
</organism>
<dbReference type="GO" id="GO:0005634">
    <property type="term" value="C:nucleus"/>
    <property type="evidence" value="ECO:0007669"/>
    <property type="project" value="UniProtKB-SubCell"/>
</dbReference>
<feature type="region of interest" description="Disordered" evidence="10">
    <location>
        <begin position="338"/>
        <end position="372"/>
    </location>
</feature>
<keyword evidence="7" id="KW-0507">mRNA processing</keyword>
<dbReference type="EMBL" id="ML145111">
    <property type="protein sequence ID" value="TBU59703.1"/>
    <property type="molecule type" value="Genomic_DNA"/>
</dbReference>
<evidence type="ECO:0000256" key="4">
    <source>
        <dbReference type="ARBA" id="ARBA00010306"/>
    </source>
</evidence>
<gene>
    <name evidence="11" type="ORF">BD310DRAFT_876669</name>
</gene>
<dbReference type="SUPFAM" id="SSF82708">
    <property type="entry name" value="R3H domain"/>
    <property type="match status" value="1"/>
</dbReference>
<feature type="region of interest" description="Disordered" evidence="10">
    <location>
        <begin position="384"/>
        <end position="410"/>
    </location>
</feature>
<feature type="compositionally biased region" description="Acidic residues" evidence="10">
    <location>
        <begin position="584"/>
        <end position="640"/>
    </location>
</feature>
<evidence type="ECO:0000313" key="12">
    <source>
        <dbReference type="Proteomes" id="UP000292082"/>
    </source>
</evidence>
<dbReference type="Gene3D" id="3.30.1370.50">
    <property type="entry name" value="R3H-like domain"/>
    <property type="match status" value="1"/>
</dbReference>
<feature type="compositionally biased region" description="Gly residues" evidence="10">
    <location>
        <begin position="26"/>
        <end position="41"/>
    </location>
</feature>
<feature type="compositionally biased region" description="Acidic residues" evidence="10">
    <location>
        <begin position="559"/>
        <end position="571"/>
    </location>
</feature>
<feature type="compositionally biased region" description="Basic residues" evidence="10">
    <location>
        <begin position="442"/>
        <end position="452"/>
    </location>
</feature>
<dbReference type="AlphaFoldDB" id="A0A4Q9PY70"/>
<dbReference type="SMART" id="SM00393">
    <property type="entry name" value="R3H"/>
    <property type="match status" value="1"/>
</dbReference>
<evidence type="ECO:0000256" key="1">
    <source>
        <dbReference type="ARBA" id="ARBA00004123"/>
    </source>
</evidence>
<feature type="region of interest" description="Disordered" evidence="10">
    <location>
        <begin position="543"/>
        <end position="680"/>
    </location>
</feature>
<feature type="region of interest" description="Disordered" evidence="10">
    <location>
        <begin position="737"/>
        <end position="776"/>
    </location>
</feature>
<keyword evidence="9" id="KW-0539">Nucleus</keyword>
<dbReference type="PROSITE" id="PS51061">
    <property type="entry name" value="R3H"/>
    <property type="match status" value="1"/>
</dbReference>
<dbReference type="GO" id="GO:0006397">
    <property type="term" value="P:mRNA processing"/>
    <property type="evidence" value="ECO:0007669"/>
    <property type="project" value="UniProtKB-KW"/>
</dbReference>
<protein>
    <recommendedName>
        <fullName evidence="5">Protein SQS1</fullName>
    </recommendedName>
</protein>
<dbReference type="Proteomes" id="UP000292082">
    <property type="component" value="Unassembled WGS sequence"/>
</dbReference>
<dbReference type="InterPro" id="IPR051189">
    <property type="entry name" value="Splicing_assoc_domain"/>
</dbReference>
<feature type="compositionally biased region" description="Basic and acidic residues" evidence="10">
    <location>
        <begin position="744"/>
        <end position="776"/>
    </location>
</feature>
<evidence type="ECO:0000256" key="7">
    <source>
        <dbReference type="ARBA" id="ARBA00022664"/>
    </source>
</evidence>
<dbReference type="CDD" id="cd02646">
    <property type="entry name" value="R3H_G-patch"/>
    <property type="match status" value="1"/>
</dbReference>
<feature type="compositionally biased region" description="Basic and acidic residues" evidence="10">
    <location>
        <begin position="461"/>
        <end position="482"/>
    </location>
</feature>
<dbReference type="InterPro" id="IPR026822">
    <property type="entry name" value="Spp2/MOS2_G-patch"/>
</dbReference>
<dbReference type="GO" id="GO:0003676">
    <property type="term" value="F:nucleic acid binding"/>
    <property type="evidence" value="ECO:0007669"/>
    <property type="project" value="UniProtKB-UniRule"/>
</dbReference>
<proteinExistence type="inferred from homology"/>
<evidence type="ECO:0000256" key="2">
    <source>
        <dbReference type="ARBA" id="ARBA00004496"/>
    </source>
</evidence>
<feature type="region of interest" description="Disordered" evidence="10">
    <location>
        <begin position="1"/>
        <end position="136"/>
    </location>
</feature>
<dbReference type="SMART" id="SM00443">
    <property type="entry name" value="G_patch"/>
    <property type="match status" value="1"/>
</dbReference>
<reference evidence="11 12" key="1">
    <citation type="submission" date="2019-01" db="EMBL/GenBank/DDBJ databases">
        <title>Draft genome sequences of three monokaryotic isolates of the white-rot basidiomycete fungus Dichomitus squalens.</title>
        <authorList>
            <consortium name="DOE Joint Genome Institute"/>
            <person name="Lopez S.C."/>
            <person name="Andreopoulos B."/>
            <person name="Pangilinan J."/>
            <person name="Lipzen A."/>
            <person name="Riley R."/>
            <person name="Ahrendt S."/>
            <person name="Ng V."/>
            <person name="Barry K."/>
            <person name="Daum C."/>
            <person name="Grigoriev I.V."/>
            <person name="Hilden K.S."/>
            <person name="Makela M.R."/>
            <person name="de Vries R.P."/>
        </authorList>
    </citation>
    <scope>NUCLEOTIDE SEQUENCE [LARGE SCALE GENOMIC DNA]</scope>
    <source>
        <strain evidence="11 12">CBS 464.89</strain>
    </source>
</reference>
<dbReference type="PANTHER" id="PTHR14195">
    <property type="entry name" value="G PATCH DOMAIN CONTAINING PROTEIN 2"/>
    <property type="match status" value="1"/>
</dbReference>